<comment type="caution">
    <text evidence="3">The sequence shown here is derived from an EMBL/GenBank/DDBJ whole genome shotgun (WGS) entry which is preliminary data.</text>
</comment>
<feature type="compositionally biased region" description="Polar residues" evidence="1">
    <location>
        <begin position="1224"/>
        <end position="1238"/>
    </location>
</feature>
<feature type="compositionally biased region" description="Polar residues" evidence="1">
    <location>
        <begin position="1660"/>
        <end position="1671"/>
    </location>
</feature>
<feature type="region of interest" description="Disordered" evidence="1">
    <location>
        <begin position="752"/>
        <end position="780"/>
    </location>
</feature>
<sequence>MPSRIVCFVCGSLGGEYQLHSQPHEGQAFFPFLEHHDPPKGSRIPGADGIVDSCRVCCAFLTQQWDTYERTNTPAIKRLYWLKRIDDGQFTGAEMKLQGEYMAQVMGLQYQPSCGDSCAPLSPDSRDDFSVGNREFDYSVNRKQDCDDGVLDLSVPIKTEVNIKSCSKSSSENPVLKPGLSTSRLNLDELSFVCYTCGNQNQGVAAKLISSIYHVANKPYFPFLTKLNPPERATPMNDQGVCQVCDHCFSSLCHQWLTYEQQGSPNSARIFKINGVFYTNDSSIVAGPGKDIKTNVKEVCYLCSQSWPLTKMCPLFTAPVSGKKDQMYFPFIRELRRPHGARPLNPDGSVHVCYSCFGNLQIQWHQYETERVPFLHRRYSLLPPSSSTSVLGFHTSVEPDIKPKTFNIEDISRHSAKEQNRSPSLMKTALPVLNTAATLNNTSTTTSHEAAKYYKEDSKSSVSNSCISIPHPLQQAGERPKKVCFLCGEKCLVTKAQILYSYPIRHETKSVVGQPHTLPFFPFLASHDPAPGSEPMTEDGIVISCSYCYYSLLNQWKEFEESKVHADLNRWLRRYKLNEFVCFVCGMMVPRKKLRTLEVQKFLFLREHKAPSNALVMWGGQAVGACGSCHFSLTHQYTEFERLGLPIELRKYNWTVQHHTEESSSDTQNSNHGQDLTVSVANEDNGMVDVNEAYHSGFSTSGKLTLNQTSSSSGRLPISAIMQSSNHISPSSNSTTCLSSFSAALRKLAHQTKDSSEDATIKHNMSPTSLNSSRSTTPKRAHVPLVLPSKSNSFISTQGQNSISLDIHRQNLERLQSSNNVSPLDYGSRSGLEHHLLRLDSRDDSRSTGRDSRDGRIIGRDSREDNSATGRDSRDDGRNTGRDSRDGRNTCRDSRDDGRNTGRDSRDGHNTGRDSRDDGRNTGRDSRDGHVTGRDSRNDVRAFGRDSREDIKGTGRDSRDRDGRSSVRDSRDDGRGLIRDDGAITGRDSYLSSMHSRLPASELFSRDFHSYHSEEDAARHGLTLPLRIDPAAYMAATAAYHPLLLQQQAVFAQNPFRLDDPLFIEQYRMLQSSFLPFSGAGFLPGQTRGMDVHSMLAAAAATQHYPMELLQQHYPYLSPSHPLLNTRFAAQSAVMERNSFDEEKPRLLAEKGKEQERLLDWDIKPDPTLTSERDLKRLSDVDRYLPGRQSKESLKQDFLTLPSRVSENYAHYHHMGEISASGLFPSSNSTRLGQTHSSGLKMGSKLSPRETREKSPLTSFYPSSLSQSHSFLLSQESYIKKQNADYRSPEAHSPPKMPKMITNSNLNPSSHDYSQQQQIQGGNSASTFLSQPTLHGHQGSLPLSHLLSPSYSSPALSLSTDPTKRARCGSDSKTLFRPFDDSQGTESQINHSVVPEHEEISPLKSSGFQSTNNLSHGLSLLTHTTSSGDHHPAILSIPTVKPVVNPPPFEIKDRLPPLLNSTLPHGQLKLDPLSSYVRDKVERFDFKSLARECTSSAPNSEQNESKRPDVGRESKVSVEHLSSSVNVSPQPYFSKLDHEEVKMRKRKFKRDSGTDSDDEKDLDDRMIVRLTMIGRATPIPLDTPADKMAILEYLGVTTMDKKKELQRDKEIRRRRQLRLASISPIQYETDETMEFNLKNNSLSHRPRKQTNLDNDPFKSTPESSPEKSQFLSDLGLVPLSSNNKAVVAAGREAEDG</sequence>
<dbReference type="PANTHER" id="PTHR40240:SF1">
    <property type="entry name" value="PLEXUS, ISOFORM A"/>
    <property type="match status" value="1"/>
</dbReference>
<gene>
    <name evidence="3" type="ORF">GSLYS_00020868001</name>
</gene>
<dbReference type="EMBL" id="CAXITT010001006">
    <property type="protein sequence ID" value="CAL1547551.1"/>
    <property type="molecule type" value="Genomic_DNA"/>
</dbReference>
<feature type="region of interest" description="Disordered" evidence="1">
    <location>
        <begin position="1352"/>
        <end position="1393"/>
    </location>
</feature>
<keyword evidence="4" id="KW-1185">Reference proteome</keyword>
<feature type="domain" description="Genetic suppressor element-like" evidence="2">
    <location>
        <begin position="1533"/>
        <end position="1675"/>
    </location>
</feature>
<dbReference type="Proteomes" id="UP001497497">
    <property type="component" value="Unassembled WGS sequence"/>
</dbReference>
<feature type="region of interest" description="Disordered" evidence="1">
    <location>
        <begin position="1283"/>
        <end position="1336"/>
    </location>
</feature>
<evidence type="ECO:0000256" key="1">
    <source>
        <dbReference type="SAM" id="MobiDB-lite"/>
    </source>
</evidence>
<feature type="region of interest" description="Disordered" evidence="1">
    <location>
        <begin position="1639"/>
        <end position="1675"/>
    </location>
</feature>
<feature type="compositionally biased region" description="Polar residues" evidence="1">
    <location>
        <begin position="1382"/>
        <end position="1391"/>
    </location>
</feature>
<feature type="compositionally biased region" description="Polar residues" evidence="1">
    <location>
        <begin position="1520"/>
        <end position="1531"/>
    </location>
</feature>
<feature type="region of interest" description="Disordered" evidence="1">
    <location>
        <begin position="1222"/>
        <end position="1264"/>
    </location>
</feature>
<feature type="compositionally biased region" description="Polar residues" evidence="1">
    <location>
        <begin position="1301"/>
        <end position="1333"/>
    </location>
</feature>
<proteinExistence type="predicted"/>
<feature type="region of interest" description="Disordered" evidence="1">
    <location>
        <begin position="837"/>
        <end position="982"/>
    </location>
</feature>
<protein>
    <recommendedName>
        <fullName evidence="2">Genetic suppressor element-like domain-containing protein</fullName>
    </recommendedName>
</protein>
<dbReference type="PANTHER" id="PTHR40240">
    <property type="entry name" value="PLEXUS, ISOFORM A"/>
    <property type="match status" value="1"/>
</dbReference>
<accession>A0AAV2IMX7</accession>
<evidence type="ECO:0000259" key="2">
    <source>
        <dbReference type="Pfam" id="PF12540"/>
    </source>
</evidence>
<feature type="compositionally biased region" description="Basic and acidic residues" evidence="1">
    <location>
        <begin position="1503"/>
        <end position="1518"/>
    </location>
</feature>
<feature type="region of interest" description="Disordered" evidence="1">
    <location>
        <begin position="1493"/>
        <end position="1538"/>
    </location>
</feature>
<dbReference type="InterPro" id="IPR022207">
    <property type="entry name" value="GSE-like"/>
</dbReference>
<evidence type="ECO:0000313" key="3">
    <source>
        <dbReference type="EMBL" id="CAL1547551.1"/>
    </source>
</evidence>
<feature type="compositionally biased region" description="Polar residues" evidence="1">
    <location>
        <begin position="1639"/>
        <end position="1653"/>
    </location>
</feature>
<feature type="compositionally biased region" description="Basic and acidic residues" evidence="1">
    <location>
        <begin position="752"/>
        <end position="761"/>
    </location>
</feature>
<evidence type="ECO:0000313" key="4">
    <source>
        <dbReference type="Proteomes" id="UP001497497"/>
    </source>
</evidence>
<feature type="compositionally biased region" description="Polar residues" evidence="1">
    <location>
        <begin position="1493"/>
        <end position="1502"/>
    </location>
</feature>
<name>A0AAV2IMX7_LYMST</name>
<organism evidence="3 4">
    <name type="scientific">Lymnaea stagnalis</name>
    <name type="common">Great pond snail</name>
    <name type="synonym">Helix stagnalis</name>
    <dbReference type="NCBI Taxonomy" id="6523"/>
    <lineage>
        <taxon>Eukaryota</taxon>
        <taxon>Metazoa</taxon>
        <taxon>Spiralia</taxon>
        <taxon>Lophotrochozoa</taxon>
        <taxon>Mollusca</taxon>
        <taxon>Gastropoda</taxon>
        <taxon>Heterobranchia</taxon>
        <taxon>Euthyneura</taxon>
        <taxon>Panpulmonata</taxon>
        <taxon>Hygrophila</taxon>
        <taxon>Lymnaeoidea</taxon>
        <taxon>Lymnaeidae</taxon>
        <taxon>Lymnaea</taxon>
    </lineage>
</organism>
<dbReference type="Pfam" id="PF12540">
    <property type="entry name" value="DUF3736"/>
    <property type="match status" value="1"/>
</dbReference>
<feature type="compositionally biased region" description="Polar residues" evidence="1">
    <location>
        <begin position="763"/>
        <end position="776"/>
    </location>
</feature>
<reference evidence="3 4" key="1">
    <citation type="submission" date="2024-04" db="EMBL/GenBank/DDBJ databases">
        <authorList>
            <consortium name="Genoscope - CEA"/>
            <person name="William W."/>
        </authorList>
    </citation>
    <scope>NUCLEOTIDE SEQUENCE [LARGE SCALE GENOMIC DNA]</scope>
</reference>